<keyword evidence="3" id="KW-1185">Reference proteome</keyword>
<organism evidence="2 3">
    <name type="scientific">Mytilus edulis</name>
    <name type="common">Blue mussel</name>
    <dbReference type="NCBI Taxonomy" id="6550"/>
    <lineage>
        <taxon>Eukaryota</taxon>
        <taxon>Metazoa</taxon>
        <taxon>Spiralia</taxon>
        <taxon>Lophotrochozoa</taxon>
        <taxon>Mollusca</taxon>
        <taxon>Bivalvia</taxon>
        <taxon>Autobranchia</taxon>
        <taxon>Pteriomorphia</taxon>
        <taxon>Mytilida</taxon>
        <taxon>Mytiloidea</taxon>
        <taxon>Mytilidae</taxon>
        <taxon>Mytilinae</taxon>
        <taxon>Mytilus</taxon>
    </lineage>
</organism>
<dbReference type="OrthoDB" id="6086925at2759"/>
<comment type="caution">
    <text evidence="2">The sequence shown here is derived from an EMBL/GenBank/DDBJ whole genome shotgun (WGS) entry which is preliminary data.</text>
</comment>
<dbReference type="EMBL" id="CAJPWZ010000920">
    <property type="protein sequence ID" value="CAG2203466.1"/>
    <property type="molecule type" value="Genomic_DNA"/>
</dbReference>
<feature type="signal peptide" evidence="1">
    <location>
        <begin position="1"/>
        <end position="21"/>
    </location>
</feature>
<evidence type="ECO:0000313" key="3">
    <source>
        <dbReference type="Proteomes" id="UP000683360"/>
    </source>
</evidence>
<dbReference type="PANTHER" id="PTHR24024">
    <property type="entry name" value="PULMONARY SURFACTANT-ASSOCIATED PROTEIN A"/>
    <property type="match status" value="1"/>
</dbReference>
<keyword evidence="1" id="KW-0732">Signal</keyword>
<protein>
    <submittedName>
        <fullName evidence="2">Uncharacterized protein</fullName>
    </submittedName>
</protein>
<dbReference type="PANTHER" id="PTHR24024:SF18">
    <property type="entry name" value="SHORT-CHAIN COLLAGEN C4-LIKE"/>
    <property type="match status" value="1"/>
</dbReference>
<name>A0A8S3R2Q1_MYTED</name>
<dbReference type="InterPro" id="IPR051077">
    <property type="entry name" value="Ca-dependent_lectin"/>
</dbReference>
<feature type="chain" id="PRO_5035949876" evidence="1">
    <location>
        <begin position="22"/>
        <end position="333"/>
    </location>
</feature>
<sequence length="333" mass="37123">MKKCLICIGAIYSVLLSGVNPTNTSDDMVETPVVNNQNAPLLAMFDMTNVNKRIKAYISEAFETKMSELVKMKLQEVLLSMKIEDDVKQYIENVKGNLTLDIKQEIKEYIDDVKQNVTLETSKGYLGWPETLKQETHNQNNGGKSAGGSNYIQWGRSTCISRNSELIYGGYTGGSSHTREGSAVNHLCLPKQPQWVIYDAKVNNNPFVGAAVFNIYDINIKNSLFDKSKYDMYSFPCAVCHTKIGSSTLMIPGRKDCIGGWNKEYTGYLMSGWPDHKSATEYICVDADSERLKKASNWTDKSILYAVAAKCNGVLPCPPYVDGREMTCVVCSK</sequence>
<gene>
    <name evidence="2" type="ORF">MEDL_17975</name>
</gene>
<proteinExistence type="predicted"/>
<evidence type="ECO:0000256" key="1">
    <source>
        <dbReference type="SAM" id="SignalP"/>
    </source>
</evidence>
<accession>A0A8S3R2Q1</accession>
<evidence type="ECO:0000313" key="2">
    <source>
        <dbReference type="EMBL" id="CAG2203466.1"/>
    </source>
</evidence>
<dbReference type="GO" id="GO:0005615">
    <property type="term" value="C:extracellular space"/>
    <property type="evidence" value="ECO:0007669"/>
    <property type="project" value="TreeGrafter"/>
</dbReference>
<reference evidence="2" key="1">
    <citation type="submission" date="2021-03" db="EMBL/GenBank/DDBJ databases">
        <authorList>
            <person name="Bekaert M."/>
        </authorList>
    </citation>
    <scope>NUCLEOTIDE SEQUENCE</scope>
</reference>
<dbReference type="AlphaFoldDB" id="A0A8S3R2Q1"/>
<dbReference type="Proteomes" id="UP000683360">
    <property type="component" value="Unassembled WGS sequence"/>
</dbReference>